<feature type="compositionally biased region" description="Basic and acidic residues" evidence="1">
    <location>
        <begin position="107"/>
        <end position="122"/>
    </location>
</feature>
<sequence length="398" mass="43485">MRKRSVRHARAGRFPFLAALKREWKLPLALGLGLVAILPTQSARTDLAAYLAGINRKGGNETMVLTRSPAGSVHEVEIAFADAMTTGGIEGGAGVELPDGRTAALRSESKGKGGTPDEDRVNRRDKKGRIVAVLPVTPPKGFAAGSILERTSSLLSPLFDSGERMAFARPKIKGKEIEIATAFYKKKPVHADDGVSPMIASLVTNETADVLATAYARVEPDYARESPFDSILKPKKEAGRFIPDISPEDHAWAASVLPAEVFTAREQKCLAEAIYFEARGEQPRGQAAVAQVVLNRVRNPAYPNTICGVVYQNEHMRGRCQFSFACDRIPDLILSPWNWKTAKEIAMAVTAGKIWLDDVGSATHYHATYVNPPWGRTMQRVSKIGKHIFYRTYGGGWS</sequence>
<evidence type="ECO:0000256" key="1">
    <source>
        <dbReference type="SAM" id="MobiDB-lite"/>
    </source>
</evidence>
<reference evidence="3 4" key="1">
    <citation type="submission" date="2020-08" db="EMBL/GenBank/DDBJ databases">
        <title>Genomic Encyclopedia of Type Strains, Phase IV (KMG-IV): sequencing the most valuable type-strain genomes for metagenomic binning, comparative biology and taxonomic classification.</title>
        <authorList>
            <person name="Goeker M."/>
        </authorList>
    </citation>
    <scope>NUCLEOTIDE SEQUENCE [LARGE SCALE GENOMIC DNA]</scope>
    <source>
        <strain evidence="3 4">DSM 21319</strain>
    </source>
</reference>
<protein>
    <submittedName>
        <fullName evidence="3">Spore germination cell wall hydrolase CwlJ-like protein</fullName>
    </submittedName>
</protein>
<dbReference type="Pfam" id="PF07486">
    <property type="entry name" value="Hydrolase_2"/>
    <property type="match status" value="1"/>
</dbReference>
<evidence type="ECO:0000313" key="3">
    <source>
        <dbReference type="EMBL" id="MBB5044876.1"/>
    </source>
</evidence>
<dbReference type="Gene3D" id="1.10.10.2520">
    <property type="entry name" value="Cell wall hydrolase SleB, domain 1"/>
    <property type="match status" value="1"/>
</dbReference>
<evidence type="ECO:0000259" key="2">
    <source>
        <dbReference type="Pfam" id="PF07486"/>
    </source>
</evidence>
<dbReference type="InterPro" id="IPR042047">
    <property type="entry name" value="SleB_dom1"/>
</dbReference>
<keyword evidence="3" id="KW-0378">Hydrolase</keyword>
<dbReference type="InterPro" id="IPR011105">
    <property type="entry name" value="Cell_wall_hydrolase_SleB"/>
</dbReference>
<evidence type="ECO:0000313" key="4">
    <source>
        <dbReference type="Proteomes" id="UP000535406"/>
    </source>
</evidence>
<gene>
    <name evidence="3" type="ORF">HNQ66_004303</name>
</gene>
<organism evidence="3 4">
    <name type="scientific">Shinella fusca</name>
    <dbReference type="NCBI Taxonomy" id="544480"/>
    <lineage>
        <taxon>Bacteria</taxon>
        <taxon>Pseudomonadati</taxon>
        <taxon>Pseudomonadota</taxon>
        <taxon>Alphaproteobacteria</taxon>
        <taxon>Hyphomicrobiales</taxon>
        <taxon>Rhizobiaceae</taxon>
        <taxon>Shinella</taxon>
    </lineage>
</organism>
<dbReference type="GO" id="GO:0016787">
    <property type="term" value="F:hydrolase activity"/>
    <property type="evidence" value="ECO:0007669"/>
    <property type="project" value="UniProtKB-KW"/>
</dbReference>
<dbReference type="EMBL" id="JACHIK010000022">
    <property type="protein sequence ID" value="MBB5044876.1"/>
    <property type="molecule type" value="Genomic_DNA"/>
</dbReference>
<feature type="domain" description="Cell wall hydrolase SleB" evidence="2">
    <location>
        <begin position="280"/>
        <end position="390"/>
    </location>
</feature>
<feature type="region of interest" description="Disordered" evidence="1">
    <location>
        <begin position="105"/>
        <end position="126"/>
    </location>
</feature>
<dbReference type="AlphaFoldDB" id="A0A7W7YYV1"/>
<name>A0A7W7YYV1_9HYPH</name>
<comment type="caution">
    <text evidence="3">The sequence shown here is derived from an EMBL/GenBank/DDBJ whole genome shotgun (WGS) entry which is preliminary data.</text>
</comment>
<accession>A0A7W7YYV1</accession>
<keyword evidence="4" id="KW-1185">Reference proteome</keyword>
<dbReference type="Proteomes" id="UP000535406">
    <property type="component" value="Unassembled WGS sequence"/>
</dbReference>
<proteinExistence type="predicted"/>